<evidence type="ECO:0000256" key="1">
    <source>
        <dbReference type="SAM" id="Phobius"/>
    </source>
</evidence>
<feature type="transmembrane region" description="Helical" evidence="1">
    <location>
        <begin position="29"/>
        <end position="49"/>
    </location>
</feature>
<protein>
    <submittedName>
        <fullName evidence="3">EamA-like transporter family protein</fullName>
    </submittedName>
</protein>
<evidence type="ECO:0000259" key="2">
    <source>
        <dbReference type="Pfam" id="PF00892"/>
    </source>
</evidence>
<dbReference type="EMBL" id="FZNY01000003">
    <property type="protein sequence ID" value="SNR82527.1"/>
    <property type="molecule type" value="Genomic_DNA"/>
</dbReference>
<feature type="transmembrane region" description="Helical" evidence="1">
    <location>
        <begin position="147"/>
        <end position="167"/>
    </location>
</feature>
<dbReference type="Proteomes" id="UP000198379">
    <property type="component" value="Unassembled WGS sequence"/>
</dbReference>
<keyword evidence="1" id="KW-0472">Membrane</keyword>
<feature type="transmembrane region" description="Helical" evidence="1">
    <location>
        <begin position="271"/>
        <end position="287"/>
    </location>
</feature>
<feature type="transmembrane region" description="Helical" evidence="1">
    <location>
        <begin position="61"/>
        <end position="81"/>
    </location>
</feature>
<name>A0A238ZGQ9_9FLAO</name>
<dbReference type="SUPFAM" id="SSF103481">
    <property type="entry name" value="Multidrug resistance efflux transporter EmrE"/>
    <property type="match status" value="2"/>
</dbReference>
<gene>
    <name evidence="3" type="ORF">SAMN06265376_103216</name>
</gene>
<feature type="transmembrane region" description="Helical" evidence="1">
    <location>
        <begin position="242"/>
        <end position="264"/>
    </location>
</feature>
<evidence type="ECO:0000313" key="3">
    <source>
        <dbReference type="EMBL" id="SNR82527.1"/>
    </source>
</evidence>
<keyword evidence="1" id="KW-1133">Transmembrane helix</keyword>
<dbReference type="RefSeq" id="WP_089371542.1">
    <property type="nucleotide sequence ID" value="NZ_BMEP01000001.1"/>
</dbReference>
<dbReference type="AlphaFoldDB" id="A0A238ZGQ9"/>
<accession>A0A238ZGQ9</accession>
<dbReference type="GO" id="GO:0016020">
    <property type="term" value="C:membrane"/>
    <property type="evidence" value="ECO:0007669"/>
    <property type="project" value="InterPro"/>
</dbReference>
<feature type="transmembrane region" description="Helical" evidence="1">
    <location>
        <begin position="6"/>
        <end position="22"/>
    </location>
</feature>
<feature type="transmembrane region" description="Helical" evidence="1">
    <location>
        <begin position="212"/>
        <end position="230"/>
    </location>
</feature>
<dbReference type="InterPro" id="IPR000620">
    <property type="entry name" value="EamA_dom"/>
</dbReference>
<proteinExistence type="predicted"/>
<organism evidence="3 4">
    <name type="scientific">Dokdonia pacifica</name>
    <dbReference type="NCBI Taxonomy" id="1627892"/>
    <lineage>
        <taxon>Bacteria</taxon>
        <taxon>Pseudomonadati</taxon>
        <taxon>Bacteroidota</taxon>
        <taxon>Flavobacteriia</taxon>
        <taxon>Flavobacteriales</taxon>
        <taxon>Flavobacteriaceae</taxon>
        <taxon>Dokdonia</taxon>
    </lineage>
</organism>
<sequence>MIYLLLSIASSSIIFVVFKLFARFKVNTLHAIVINYFTASTLGVLLYNGEIPLPSIPHQDWFFSAVALGFLFILIFNLMALTTQRSGLSVVSVATKMSVVIPILFGILYYKESLGFFKTTGIIIALIAVYLASVKSKDGVAFKKTDLIFPVLVFLGSGAIDTSIKYLEGKYLSEGDLPIFLTMVFGTAGIIGTLIIIGQILRKRFTFEVKNIIAGICLGVPNYGSMYFLVKALRNDAFDSSTIFTINNVGVVMVSTLIGILLFTEKLHLKNWIGIALAVISIIFVSLS</sequence>
<evidence type="ECO:0000313" key="4">
    <source>
        <dbReference type="Proteomes" id="UP000198379"/>
    </source>
</evidence>
<feature type="transmembrane region" description="Helical" evidence="1">
    <location>
        <begin position="88"/>
        <end position="110"/>
    </location>
</feature>
<feature type="transmembrane region" description="Helical" evidence="1">
    <location>
        <begin position="179"/>
        <end position="200"/>
    </location>
</feature>
<keyword evidence="1" id="KW-0812">Transmembrane</keyword>
<dbReference type="Pfam" id="PF00892">
    <property type="entry name" value="EamA"/>
    <property type="match status" value="1"/>
</dbReference>
<reference evidence="3 4" key="1">
    <citation type="submission" date="2017-06" db="EMBL/GenBank/DDBJ databases">
        <authorList>
            <person name="Kim H.J."/>
            <person name="Triplett B.A."/>
        </authorList>
    </citation>
    <scope>NUCLEOTIDE SEQUENCE [LARGE SCALE GENOMIC DNA]</scope>
    <source>
        <strain evidence="3 4">DSM 25597</strain>
    </source>
</reference>
<feature type="domain" description="EamA" evidence="2">
    <location>
        <begin position="2"/>
        <end position="133"/>
    </location>
</feature>
<feature type="transmembrane region" description="Helical" evidence="1">
    <location>
        <begin position="116"/>
        <end position="135"/>
    </location>
</feature>
<keyword evidence="4" id="KW-1185">Reference proteome</keyword>
<dbReference type="Gene3D" id="1.10.3730.20">
    <property type="match status" value="1"/>
</dbReference>
<dbReference type="InterPro" id="IPR037185">
    <property type="entry name" value="EmrE-like"/>
</dbReference>
<dbReference type="OrthoDB" id="1524053at2"/>